<proteinExistence type="predicted"/>
<protein>
    <recommendedName>
        <fullName evidence="7">Protein kinase domain-containing protein</fullName>
    </recommendedName>
</protein>
<keyword evidence="9" id="KW-1185">Reference proteome</keyword>
<accession>A0AAD5KNX7</accession>
<evidence type="ECO:0000313" key="8">
    <source>
        <dbReference type="EMBL" id="KAI9276748.1"/>
    </source>
</evidence>
<feature type="compositionally biased region" description="Polar residues" evidence="6">
    <location>
        <begin position="96"/>
        <end position="116"/>
    </location>
</feature>
<dbReference type="Gene3D" id="1.10.510.10">
    <property type="entry name" value="Transferase(Phosphotransferase) domain 1"/>
    <property type="match status" value="1"/>
</dbReference>
<dbReference type="Pfam" id="PF00069">
    <property type="entry name" value="Pkinase"/>
    <property type="match status" value="1"/>
</dbReference>
<dbReference type="InterPro" id="IPR000719">
    <property type="entry name" value="Prot_kinase_dom"/>
</dbReference>
<evidence type="ECO:0000256" key="1">
    <source>
        <dbReference type="ARBA" id="ARBA00022527"/>
    </source>
</evidence>
<name>A0AAD5KNX7_9FUNG</name>
<feature type="region of interest" description="Disordered" evidence="6">
    <location>
        <begin position="885"/>
        <end position="926"/>
    </location>
</feature>
<feature type="region of interest" description="Disordered" evidence="6">
    <location>
        <begin position="55"/>
        <end position="117"/>
    </location>
</feature>
<feature type="domain" description="Protein kinase" evidence="7">
    <location>
        <begin position="312"/>
        <end position="673"/>
    </location>
</feature>
<feature type="compositionally biased region" description="Low complexity" evidence="6">
    <location>
        <begin position="736"/>
        <end position="749"/>
    </location>
</feature>
<feature type="compositionally biased region" description="Low complexity" evidence="6">
    <location>
        <begin position="886"/>
        <end position="926"/>
    </location>
</feature>
<keyword evidence="4" id="KW-0418">Kinase</keyword>
<reference evidence="8" key="1">
    <citation type="journal article" date="2022" name="IScience">
        <title>Evolution of zygomycete secretomes and the origins of terrestrial fungal ecologies.</title>
        <authorList>
            <person name="Chang Y."/>
            <person name="Wang Y."/>
            <person name="Mondo S."/>
            <person name="Ahrendt S."/>
            <person name="Andreopoulos W."/>
            <person name="Barry K."/>
            <person name="Beard J."/>
            <person name="Benny G.L."/>
            <person name="Blankenship S."/>
            <person name="Bonito G."/>
            <person name="Cuomo C."/>
            <person name="Desiro A."/>
            <person name="Gervers K.A."/>
            <person name="Hundley H."/>
            <person name="Kuo A."/>
            <person name="LaButti K."/>
            <person name="Lang B.F."/>
            <person name="Lipzen A."/>
            <person name="O'Donnell K."/>
            <person name="Pangilinan J."/>
            <person name="Reynolds N."/>
            <person name="Sandor L."/>
            <person name="Smith M.E."/>
            <person name="Tsang A."/>
            <person name="Grigoriev I.V."/>
            <person name="Stajich J.E."/>
            <person name="Spatafora J.W."/>
        </authorList>
    </citation>
    <scope>NUCLEOTIDE SEQUENCE</scope>
    <source>
        <strain evidence="8">RSA 2281</strain>
    </source>
</reference>
<evidence type="ECO:0000256" key="5">
    <source>
        <dbReference type="ARBA" id="ARBA00022840"/>
    </source>
</evidence>
<evidence type="ECO:0000256" key="6">
    <source>
        <dbReference type="SAM" id="MobiDB-lite"/>
    </source>
</evidence>
<dbReference type="GO" id="GO:0004674">
    <property type="term" value="F:protein serine/threonine kinase activity"/>
    <property type="evidence" value="ECO:0007669"/>
    <property type="project" value="UniProtKB-KW"/>
</dbReference>
<organism evidence="8 9">
    <name type="scientific">Phascolomyces articulosus</name>
    <dbReference type="NCBI Taxonomy" id="60185"/>
    <lineage>
        <taxon>Eukaryota</taxon>
        <taxon>Fungi</taxon>
        <taxon>Fungi incertae sedis</taxon>
        <taxon>Mucoromycota</taxon>
        <taxon>Mucoromycotina</taxon>
        <taxon>Mucoromycetes</taxon>
        <taxon>Mucorales</taxon>
        <taxon>Lichtheimiaceae</taxon>
        <taxon>Phascolomyces</taxon>
    </lineage>
</organism>
<feature type="region of interest" description="Disordered" evidence="6">
    <location>
        <begin position="554"/>
        <end position="595"/>
    </location>
</feature>
<dbReference type="GO" id="GO:0004713">
    <property type="term" value="F:protein tyrosine kinase activity"/>
    <property type="evidence" value="ECO:0007669"/>
    <property type="project" value="TreeGrafter"/>
</dbReference>
<feature type="compositionally biased region" description="Low complexity" evidence="6">
    <location>
        <begin position="767"/>
        <end position="791"/>
    </location>
</feature>
<feature type="compositionally biased region" description="Polar residues" evidence="6">
    <location>
        <begin position="1086"/>
        <end position="1100"/>
    </location>
</feature>
<keyword evidence="1" id="KW-0723">Serine/threonine-protein kinase</keyword>
<evidence type="ECO:0000259" key="7">
    <source>
        <dbReference type="PROSITE" id="PS50011"/>
    </source>
</evidence>
<evidence type="ECO:0000256" key="4">
    <source>
        <dbReference type="ARBA" id="ARBA00022777"/>
    </source>
</evidence>
<dbReference type="InterPro" id="IPR050494">
    <property type="entry name" value="Ser_Thr_dual-spec_kinase"/>
</dbReference>
<dbReference type="Gene3D" id="3.30.200.20">
    <property type="entry name" value="Phosphorylase Kinase, domain 1"/>
    <property type="match status" value="1"/>
</dbReference>
<keyword evidence="3" id="KW-0547">Nucleotide-binding</keyword>
<feature type="compositionally biased region" description="Basic and acidic residues" evidence="6">
    <location>
        <begin position="561"/>
        <end position="575"/>
    </location>
</feature>
<gene>
    <name evidence="8" type="ORF">BDA99DRAFT_494023</name>
</gene>
<dbReference type="InterPro" id="IPR011009">
    <property type="entry name" value="Kinase-like_dom_sf"/>
</dbReference>
<dbReference type="AlphaFoldDB" id="A0AAD5KNX7"/>
<dbReference type="PROSITE" id="PS50011">
    <property type="entry name" value="PROTEIN_KINASE_DOM"/>
    <property type="match status" value="1"/>
</dbReference>
<dbReference type="EMBL" id="JAIXMP010000002">
    <property type="protein sequence ID" value="KAI9276748.1"/>
    <property type="molecule type" value="Genomic_DNA"/>
</dbReference>
<dbReference type="InterPro" id="IPR008271">
    <property type="entry name" value="Ser/Thr_kinase_AS"/>
</dbReference>
<evidence type="ECO:0000313" key="9">
    <source>
        <dbReference type="Proteomes" id="UP001209540"/>
    </source>
</evidence>
<evidence type="ECO:0000256" key="2">
    <source>
        <dbReference type="ARBA" id="ARBA00022679"/>
    </source>
</evidence>
<dbReference type="SMART" id="SM00220">
    <property type="entry name" value="S_TKc"/>
    <property type="match status" value="1"/>
</dbReference>
<dbReference type="GO" id="GO:0005737">
    <property type="term" value="C:cytoplasm"/>
    <property type="evidence" value="ECO:0007669"/>
    <property type="project" value="TreeGrafter"/>
</dbReference>
<dbReference type="GO" id="GO:0005634">
    <property type="term" value="C:nucleus"/>
    <property type="evidence" value="ECO:0007669"/>
    <property type="project" value="TreeGrafter"/>
</dbReference>
<sequence>MNSTQLSSSNQQPKNGYTHPYGTSSSSSTSVLDVVSAVDRSMHYYSAALTANHKQLDDDENSSSSSSDDTQHSQNWVNRNKNKVPKPMTTTATTTLEQNSRTITQRPPLNNYSGVNKNLDKGKEAIVLKDEPKKRTPVMVTPESTLSSDLSCSSSIELIENTKFPYIEGTPDELLQEPLVIPTIDPGVGTSVGGETGGKAENNVEALRIRKGFRPFVRVNSMSSSIGSVATVTMKTVRQQKRKKGGLHCLTVDLKKTYENFDPDFGYTGQSNPRRVLTRPSKPAKNDGYDNENEDYIIRVHDVLGNVGKNQYRIIDLLGSGTFGQVVKCENTTTHELVSVKIIKNNKLYRRQSEMEADILKRLHEKLGSQGQEYILKMHTTFNHKSHLCIVSELLSYSLLDVLQQNSHGGIPIHLVRSISIRLIETLVLLKEAQFIHCDLKPENILLKSVDSVEIKVVDFGASCHVNSKQKYPYVQSRFYRAPEVILGIPYGYPIDMWSAGCVIGEMFLGLPLFPGTTEHNQLRRIIDMLGAIPPEMLHKGGIKTDVFYHRKTVVDPPQPIDKDSDNNSKNKNDSTKNNNSNNNTRPTLFRMKSQEEYCREQKKPDVPNRRYFPEMGLTDLILNYTNTFIQQHQNKEQELELRHSLADFLKGLLTIDPETRWTPNQAREHPFISGKPFLKPYVPVKEINTQNNKCTSQQRQQQQHQQSNTIASSVTSSSATTVTVNGKDGKLTHSNMLLNNNNNQMNGNRLTTASLISATIAEKQQQQQQQQQQQPVKKQQEPLQQQQKQQRSNTFPSAASAASKYVQQQLEKASLTKRRSLLFNNHQRKASQVHPPVGEDNTTKINFINSKLNITHTNNNNTTANTNINNNLTKNNSVRNIIYMPPATTNTSTPTSPSSNTSTTVSSPLSNNKNNPFLATASSTTTTNTTIPNPILFEKLQKHYKHDGSPAGAVLLTSPPIVDAMIANNTAAITKATTTTSILTNPSNNNSTTSIIMNANGISNYNNNKNRHSETDVSKRVKIAPYIKLRRGSHDSFRMPDEIHCHYRGATDVESSSTSTTKGRDLFFQHNNSSQVKLNDHSFLDENSNTSGEETTSEDIMSNHHGLMKRNSKHAGEAAGGLFMMNRKQK</sequence>
<feature type="region of interest" description="Disordered" evidence="6">
    <location>
        <begin position="692"/>
        <end position="749"/>
    </location>
</feature>
<comment type="caution">
    <text evidence="8">The sequence shown here is derived from an EMBL/GenBank/DDBJ whole genome shotgun (WGS) entry which is preliminary data.</text>
</comment>
<feature type="region of interest" description="Disordered" evidence="6">
    <location>
        <begin position="1081"/>
        <end position="1100"/>
    </location>
</feature>
<feature type="compositionally biased region" description="Low complexity" evidence="6">
    <location>
        <begin position="698"/>
        <end position="726"/>
    </location>
</feature>
<keyword evidence="5" id="KW-0067">ATP-binding</keyword>
<dbReference type="SUPFAM" id="SSF56112">
    <property type="entry name" value="Protein kinase-like (PK-like)"/>
    <property type="match status" value="1"/>
</dbReference>
<feature type="compositionally biased region" description="Low complexity" evidence="6">
    <location>
        <begin position="576"/>
        <end position="585"/>
    </location>
</feature>
<evidence type="ECO:0000256" key="3">
    <source>
        <dbReference type="ARBA" id="ARBA00022741"/>
    </source>
</evidence>
<dbReference type="PANTHER" id="PTHR24058:SF17">
    <property type="entry name" value="HOMEODOMAIN INTERACTING PROTEIN KINASE, ISOFORM D"/>
    <property type="match status" value="1"/>
</dbReference>
<dbReference type="GO" id="GO:0005524">
    <property type="term" value="F:ATP binding"/>
    <property type="evidence" value="ECO:0007669"/>
    <property type="project" value="UniProtKB-KW"/>
</dbReference>
<reference evidence="8" key="2">
    <citation type="submission" date="2023-02" db="EMBL/GenBank/DDBJ databases">
        <authorList>
            <consortium name="DOE Joint Genome Institute"/>
            <person name="Mondo S.J."/>
            <person name="Chang Y."/>
            <person name="Wang Y."/>
            <person name="Ahrendt S."/>
            <person name="Andreopoulos W."/>
            <person name="Barry K."/>
            <person name="Beard J."/>
            <person name="Benny G.L."/>
            <person name="Blankenship S."/>
            <person name="Bonito G."/>
            <person name="Cuomo C."/>
            <person name="Desiro A."/>
            <person name="Gervers K.A."/>
            <person name="Hundley H."/>
            <person name="Kuo A."/>
            <person name="LaButti K."/>
            <person name="Lang B.F."/>
            <person name="Lipzen A."/>
            <person name="O'Donnell K."/>
            <person name="Pangilinan J."/>
            <person name="Reynolds N."/>
            <person name="Sandor L."/>
            <person name="Smith M.W."/>
            <person name="Tsang A."/>
            <person name="Grigoriev I.V."/>
            <person name="Stajich J.E."/>
            <person name="Spatafora J.W."/>
        </authorList>
    </citation>
    <scope>NUCLEOTIDE SEQUENCE</scope>
    <source>
        <strain evidence="8">RSA 2281</strain>
    </source>
</reference>
<dbReference type="Proteomes" id="UP001209540">
    <property type="component" value="Unassembled WGS sequence"/>
</dbReference>
<feature type="region of interest" description="Disordered" evidence="6">
    <location>
        <begin position="767"/>
        <end position="804"/>
    </location>
</feature>
<feature type="region of interest" description="Disordered" evidence="6">
    <location>
        <begin position="1"/>
        <end position="30"/>
    </location>
</feature>
<dbReference type="PROSITE" id="PS00108">
    <property type="entry name" value="PROTEIN_KINASE_ST"/>
    <property type="match status" value="1"/>
</dbReference>
<feature type="compositionally biased region" description="Polar residues" evidence="6">
    <location>
        <begin position="1"/>
        <end position="15"/>
    </location>
</feature>
<dbReference type="PANTHER" id="PTHR24058">
    <property type="entry name" value="DUAL SPECIFICITY PROTEIN KINASE"/>
    <property type="match status" value="1"/>
</dbReference>
<feature type="region of interest" description="Disordered" evidence="6">
    <location>
        <begin position="270"/>
        <end position="290"/>
    </location>
</feature>
<keyword evidence="2" id="KW-0808">Transferase</keyword>